<dbReference type="Gene3D" id="2.60.40.1120">
    <property type="entry name" value="Carboxypeptidase-like, regulatory domain"/>
    <property type="match status" value="1"/>
</dbReference>
<keyword evidence="5 7" id="KW-0472">Membrane</keyword>
<dbReference type="Gene3D" id="2.170.130.10">
    <property type="entry name" value="TonB-dependent receptor, plug domain"/>
    <property type="match status" value="1"/>
</dbReference>
<sequence length="1067" mass="118911">MKTIIIAFLLAFVISESHAQSLIVGKVIDSETQRPLSGATLRINQFNLTLTSDIAGNFKFRPGSGDFKIAVSYIGYLPLTLGVNPASRDSIIILLERKNNELKEVVVSTGYQNIPKERATGSFEKVNNELLNRRVSTDIISRLEDVVPGLVFNRGTSNASYQTQISIRGQSTIFGKADPLIVIDNFPYDGNINNINPNDVESITVLKDAAAASIWGAKAGNGVIVITTKKGRYSQPSKVSFNSSVTIGDKPDLFYLSKISTPAFIEQEKYLFNKGLYNRDENSANKNPLTPVVELLIAQRDGKISAAEANAQIESFNSQDVRNDYNKYLYQQNVQQQYNVNLSGGTTNQSYYVSAGYDKNIANLVNNQYNRVSFNANHTYNFFNNHLDVGTGISYIQSDNIVNNQGTTGIYFSSNNGSALYPYAKLADGNGNLLPVNHDYRSSFLTAARQAGLLDWTYNPVQEVRLANNHAKITDYRFNFDLVYKIIPGLNASALYYYGRTTGLNSTVNTQDSYYARDLINKFSSVPADGSIVYPVPLGGIADFGNSLAIAQNFRGQINYAKNWNSKNDLTAIAGYEIRNTHTTNNQYREYGYDPEHATVTKVDYINYFPLYYNTASTLQIPNADNLSDLTDRYRSYYANIAYNYDSRYTISASGRIDQSNLFGVRTNQKGVPLWSTGIAWNVSNEPFYKVAWLPVLKIRATYGFNGNVNKSVTAYTTARYNSGIDNLSGLPYATITNPPNPDLFWERVKVVNLGVDFQAFNRRISGTLEYYHKNGIDLIGNAPYAPSSGIVEFRGNLSNNSGYGYDFSVQTRNLAGSFKWTTNFLFSKAVDKVTDYKIKGSGLSYLQLVYPLEGRPLYGVYSFKSAGLDPATGDPQGYLDGKISKDYTGIINAATPDSLQYNGPARPTMFGSFRNTFSFKGFSISANISYRLGYYFRRSSVNYATILTGQGGHGDFEKRWMKPGDEAFTQIPSMPAANNGNRNNFYMYSSALIEKGDHIRLQDINLSYTIGKDKFKWLPITNIQVYAYANNLGILWKATKTPLDPDYPIAQFPPVRTYAFGIRADL</sequence>
<dbReference type="PROSITE" id="PS52016">
    <property type="entry name" value="TONB_DEPENDENT_REC_3"/>
    <property type="match status" value="1"/>
</dbReference>
<dbReference type="InterPro" id="IPR008969">
    <property type="entry name" value="CarboxyPept-like_regulatory"/>
</dbReference>
<dbReference type="Gene3D" id="2.40.170.20">
    <property type="entry name" value="TonB-dependent receptor, beta-barrel domain"/>
    <property type="match status" value="1"/>
</dbReference>
<dbReference type="InterPro" id="IPR023997">
    <property type="entry name" value="TonB-dep_OMP_SusC/RagA_CS"/>
</dbReference>
<dbReference type="Pfam" id="PF13715">
    <property type="entry name" value="CarbopepD_reg_2"/>
    <property type="match status" value="1"/>
</dbReference>
<reference evidence="10 11" key="1">
    <citation type="submission" date="2020-09" db="EMBL/GenBank/DDBJ databases">
        <title>Novel species of Mucilaginibacter isolated from a glacier on the Tibetan Plateau.</title>
        <authorList>
            <person name="Liu Q."/>
            <person name="Xin Y.-H."/>
        </authorList>
    </citation>
    <scope>NUCLEOTIDE SEQUENCE [LARGE SCALE GENOMIC DNA]</scope>
    <source>
        <strain evidence="10 11">CGMCC 1.13878</strain>
    </source>
</reference>
<evidence type="ECO:0000256" key="5">
    <source>
        <dbReference type="ARBA" id="ARBA00023136"/>
    </source>
</evidence>
<evidence type="ECO:0000256" key="7">
    <source>
        <dbReference type="PROSITE-ProRule" id="PRU01360"/>
    </source>
</evidence>
<name>A0ABR7X5N5_9SPHI</name>
<dbReference type="RefSeq" id="WP_191175738.1">
    <property type="nucleotide sequence ID" value="NZ_JACWMW010000002.1"/>
</dbReference>
<accession>A0ABR7X5N5</accession>
<feature type="signal peptide" evidence="8">
    <location>
        <begin position="1"/>
        <end position="19"/>
    </location>
</feature>
<comment type="caution">
    <text evidence="10">The sequence shown here is derived from an EMBL/GenBank/DDBJ whole genome shotgun (WGS) entry which is preliminary data.</text>
</comment>
<keyword evidence="6 7" id="KW-0998">Cell outer membrane</keyword>
<dbReference type="SUPFAM" id="SSF49464">
    <property type="entry name" value="Carboxypeptidase regulatory domain-like"/>
    <property type="match status" value="1"/>
</dbReference>
<dbReference type="InterPro" id="IPR039426">
    <property type="entry name" value="TonB-dep_rcpt-like"/>
</dbReference>
<dbReference type="InterPro" id="IPR012910">
    <property type="entry name" value="Plug_dom"/>
</dbReference>
<keyword evidence="3 7" id="KW-1134">Transmembrane beta strand</keyword>
<evidence type="ECO:0000256" key="2">
    <source>
        <dbReference type="ARBA" id="ARBA00022448"/>
    </source>
</evidence>
<feature type="domain" description="TonB-dependent receptor plug" evidence="9">
    <location>
        <begin position="116"/>
        <end position="223"/>
    </location>
</feature>
<evidence type="ECO:0000259" key="9">
    <source>
        <dbReference type="Pfam" id="PF07715"/>
    </source>
</evidence>
<dbReference type="Pfam" id="PF07715">
    <property type="entry name" value="Plug"/>
    <property type="match status" value="1"/>
</dbReference>
<protein>
    <submittedName>
        <fullName evidence="10">SusC/RagA family TonB-linked outer membrane protein</fullName>
    </submittedName>
</protein>
<keyword evidence="2 7" id="KW-0813">Transport</keyword>
<dbReference type="SUPFAM" id="SSF56935">
    <property type="entry name" value="Porins"/>
    <property type="match status" value="1"/>
</dbReference>
<comment type="similarity">
    <text evidence="7">Belongs to the TonB-dependent receptor family.</text>
</comment>
<evidence type="ECO:0000256" key="6">
    <source>
        <dbReference type="ARBA" id="ARBA00023237"/>
    </source>
</evidence>
<dbReference type="InterPro" id="IPR036942">
    <property type="entry name" value="Beta-barrel_TonB_sf"/>
</dbReference>
<evidence type="ECO:0000313" key="11">
    <source>
        <dbReference type="Proteomes" id="UP000618754"/>
    </source>
</evidence>
<evidence type="ECO:0000256" key="3">
    <source>
        <dbReference type="ARBA" id="ARBA00022452"/>
    </source>
</evidence>
<dbReference type="NCBIfam" id="TIGR04057">
    <property type="entry name" value="SusC_RagA_signa"/>
    <property type="match status" value="1"/>
</dbReference>
<evidence type="ECO:0000256" key="8">
    <source>
        <dbReference type="SAM" id="SignalP"/>
    </source>
</evidence>
<dbReference type="InterPro" id="IPR023996">
    <property type="entry name" value="TonB-dep_OMP_SusC/RagA"/>
</dbReference>
<dbReference type="EMBL" id="JACWMW010000002">
    <property type="protein sequence ID" value="MBD1385887.1"/>
    <property type="molecule type" value="Genomic_DNA"/>
</dbReference>
<dbReference type="NCBIfam" id="TIGR04056">
    <property type="entry name" value="OMP_RagA_SusC"/>
    <property type="match status" value="1"/>
</dbReference>
<keyword evidence="4 7" id="KW-0812">Transmembrane</keyword>
<feature type="chain" id="PRO_5047288178" evidence="8">
    <location>
        <begin position="20"/>
        <end position="1067"/>
    </location>
</feature>
<dbReference type="Proteomes" id="UP000618754">
    <property type="component" value="Unassembled WGS sequence"/>
</dbReference>
<evidence type="ECO:0000313" key="10">
    <source>
        <dbReference type="EMBL" id="MBD1385887.1"/>
    </source>
</evidence>
<organism evidence="10 11">
    <name type="scientific">Mucilaginibacter rigui</name>
    <dbReference type="NCBI Taxonomy" id="534635"/>
    <lineage>
        <taxon>Bacteria</taxon>
        <taxon>Pseudomonadati</taxon>
        <taxon>Bacteroidota</taxon>
        <taxon>Sphingobacteriia</taxon>
        <taxon>Sphingobacteriales</taxon>
        <taxon>Sphingobacteriaceae</taxon>
        <taxon>Mucilaginibacter</taxon>
    </lineage>
</organism>
<comment type="subcellular location">
    <subcellularLocation>
        <location evidence="1 7">Cell outer membrane</location>
        <topology evidence="1 7">Multi-pass membrane protein</topology>
    </subcellularLocation>
</comment>
<gene>
    <name evidence="10" type="ORF">IDJ75_11400</name>
</gene>
<proteinExistence type="inferred from homology"/>
<keyword evidence="11" id="KW-1185">Reference proteome</keyword>
<keyword evidence="8" id="KW-0732">Signal</keyword>
<dbReference type="InterPro" id="IPR037066">
    <property type="entry name" value="Plug_dom_sf"/>
</dbReference>
<evidence type="ECO:0000256" key="4">
    <source>
        <dbReference type="ARBA" id="ARBA00022692"/>
    </source>
</evidence>
<evidence type="ECO:0000256" key="1">
    <source>
        <dbReference type="ARBA" id="ARBA00004571"/>
    </source>
</evidence>